<sequence>MDYHHHAFRDIETDGDSSSKKCIKSTFNDDKIDSGLDSLQWESIDSGACRSHEVEEGDPQKSNCDVELRRLENDISDMTIDPTNVCDSGLDEVDLIEIRDEELNLDDNWVSPSFSPQRVVEIFQGDEDGDTHLHLSIIHGLPQVTMQIIGLAPDLDWLNQTNSLLQTPLHIAVITRQTSVVRRLICAGASIDVRDQLGNTPLHTACRLGFEDVVRMLLMPVKYEETRQNKYIVPFQRFPQDLESRNYEGLTCLHLASIGEHLHVMKLLLASGANINTAEGKSGRTVLHFAAEWGNLDLLKFVLSQKDVNVNAKTYAGLTPFFLALGRQHEDITEELARCGAVCDTMILSDDSDLDVSDEEMADERPTFRPFGALPQRVCQNTYG</sequence>
<dbReference type="PROSITE" id="PS50297">
    <property type="entry name" value="ANK_REP_REGION"/>
    <property type="match status" value="4"/>
</dbReference>
<dbReference type="STRING" id="6526.A0A2C9JEW6"/>
<keyword evidence="1" id="KW-0677">Repeat</keyword>
<feature type="repeat" description="ANK" evidence="3">
    <location>
        <begin position="164"/>
        <end position="196"/>
    </location>
</feature>
<evidence type="ECO:0000256" key="2">
    <source>
        <dbReference type="ARBA" id="ARBA00023043"/>
    </source>
</evidence>
<evidence type="ECO:0000313" key="5">
    <source>
        <dbReference type="EnsemblMetazoa" id="BGLB001582-PB"/>
    </source>
</evidence>
<feature type="repeat" description="ANK" evidence="3">
    <location>
        <begin position="197"/>
        <end position="218"/>
    </location>
</feature>
<dbReference type="OrthoDB" id="20727at2759"/>
<feature type="repeat" description="ANK" evidence="3">
    <location>
        <begin position="248"/>
        <end position="280"/>
    </location>
</feature>
<protein>
    <submittedName>
        <fullName evidence="5">Uncharacterized protein</fullName>
    </submittedName>
</protein>
<dbReference type="PANTHER" id="PTHR46680:SF3">
    <property type="entry name" value="NF-KAPPA-B INHIBITOR CACTUS"/>
    <property type="match status" value="1"/>
</dbReference>
<evidence type="ECO:0000256" key="3">
    <source>
        <dbReference type="PROSITE-ProRule" id="PRU00023"/>
    </source>
</evidence>
<gene>
    <name evidence="5" type="primary">106055393</name>
</gene>
<dbReference type="InterPro" id="IPR002110">
    <property type="entry name" value="Ankyrin_rpt"/>
</dbReference>
<dbReference type="GO" id="GO:0005829">
    <property type="term" value="C:cytosol"/>
    <property type="evidence" value="ECO:0007669"/>
    <property type="project" value="TreeGrafter"/>
</dbReference>
<accession>A0A2C9JEW6</accession>
<feature type="repeat" description="ANK" evidence="3">
    <location>
        <begin position="282"/>
        <end position="315"/>
    </location>
</feature>
<dbReference type="GO" id="GO:0071356">
    <property type="term" value="P:cellular response to tumor necrosis factor"/>
    <property type="evidence" value="ECO:0007669"/>
    <property type="project" value="TreeGrafter"/>
</dbReference>
<dbReference type="VEuPathDB" id="VectorBase:BGLAX_041435"/>
<evidence type="ECO:0000256" key="4">
    <source>
        <dbReference type="SAM" id="MobiDB-lite"/>
    </source>
</evidence>
<dbReference type="PRINTS" id="PR01415">
    <property type="entry name" value="ANKYRIN"/>
</dbReference>
<evidence type="ECO:0000313" key="6">
    <source>
        <dbReference type="Proteomes" id="UP000076420"/>
    </source>
</evidence>
<dbReference type="InterPro" id="IPR036770">
    <property type="entry name" value="Ankyrin_rpt-contain_sf"/>
</dbReference>
<proteinExistence type="predicted"/>
<organism evidence="5 6">
    <name type="scientific">Biomphalaria glabrata</name>
    <name type="common">Bloodfluke planorb</name>
    <name type="synonym">Freshwater snail</name>
    <dbReference type="NCBI Taxonomy" id="6526"/>
    <lineage>
        <taxon>Eukaryota</taxon>
        <taxon>Metazoa</taxon>
        <taxon>Spiralia</taxon>
        <taxon>Lophotrochozoa</taxon>
        <taxon>Mollusca</taxon>
        <taxon>Gastropoda</taxon>
        <taxon>Heterobranchia</taxon>
        <taxon>Euthyneura</taxon>
        <taxon>Panpulmonata</taxon>
        <taxon>Hygrophila</taxon>
        <taxon>Lymnaeoidea</taxon>
        <taxon>Planorbidae</taxon>
        <taxon>Biomphalaria</taxon>
    </lineage>
</organism>
<dbReference type="AlphaFoldDB" id="A0A2C9JEW6"/>
<feature type="region of interest" description="Disordered" evidence="4">
    <location>
        <begin position="1"/>
        <end position="20"/>
    </location>
</feature>
<dbReference type="KEGG" id="bgt:106055393"/>
<reference evidence="5" key="1">
    <citation type="submission" date="2020-05" db="UniProtKB">
        <authorList>
            <consortium name="EnsemblMetazoa"/>
        </authorList>
    </citation>
    <scope>IDENTIFICATION</scope>
    <source>
        <strain evidence="5">BB02</strain>
    </source>
</reference>
<evidence type="ECO:0000256" key="1">
    <source>
        <dbReference type="ARBA" id="ARBA00022737"/>
    </source>
</evidence>
<dbReference type="VEuPathDB" id="VectorBase:BGLB001582"/>
<dbReference type="InterPro" id="IPR051070">
    <property type="entry name" value="NF-kappa-B_inhibitor"/>
</dbReference>
<dbReference type="PROSITE" id="PS50088">
    <property type="entry name" value="ANK_REPEAT"/>
    <property type="match status" value="4"/>
</dbReference>
<dbReference type="EnsemblMetazoa" id="BGLB001582-RB">
    <property type="protein sequence ID" value="BGLB001582-PB"/>
    <property type="gene ID" value="BGLB001582"/>
</dbReference>
<dbReference type="Proteomes" id="UP000076420">
    <property type="component" value="Unassembled WGS sequence"/>
</dbReference>
<feature type="compositionally biased region" description="Basic and acidic residues" evidence="4">
    <location>
        <begin position="1"/>
        <end position="12"/>
    </location>
</feature>
<name>A0A2C9JEW6_BIOGL</name>
<dbReference type="PANTHER" id="PTHR46680">
    <property type="entry name" value="NF-KAPPA-B INHIBITOR ALPHA"/>
    <property type="match status" value="1"/>
</dbReference>
<dbReference type="SMART" id="SM00248">
    <property type="entry name" value="ANK"/>
    <property type="match status" value="6"/>
</dbReference>
<dbReference type="Pfam" id="PF12796">
    <property type="entry name" value="Ank_2"/>
    <property type="match status" value="2"/>
</dbReference>
<keyword evidence="2 3" id="KW-0040">ANK repeat</keyword>
<dbReference type="RefSeq" id="XP_013067082.2">
    <property type="nucleotide sequence ID" value="XM_013211628.2"/>
</dbReference>
<dbReference type="GO" id="GO:0051059">
    <property type="term" value="F:NF-kappaB binding"/>
    <property type="evidence" value="ECO:0007669"/>
    <property type="project" value="TreeGrafter"/>
</dbReference>
<dbReference type="SUPFAM" id="SSF48403">
    <property type="entry name" value="Ankyrin repeat"/>
    <property type="match status" value="1"/>
</dbReference>
<dbReference type="Gene3D" id="1.25.40.20">
    <property type="entry name" value="Ankyrin repeat-containing domain"/>
    <property type="match status" value="1"/>
</dbReference>